<proteinExistence type="predicted"/>
<evidence type="ECO:0000256" key="1">
    <source>
        <dbReference type="SAM" id="Phobius"/>
    </source>
</evidence>
<dbReference type="Proteomes" id="UP000789508">
    <property type="component" value="Unassembled WGS sequence"/>
</dbReference>
<keyword evidence="1" id="KW-0472">Membrane</keyword>
<evidence type="ECO:0000313" key="2">
    <source>
        <dbReference type="EMBL" id="CAG8736395.1"/>
    </source>
</evidence>
<evidence type="ECO:0000313" key="3">
    <source>
        <dbReference type="Proteomes" id="UP000789508"/>
    </source>
</evidence>
<keyword evidence="1" id="KW-0812">Transmembrane</keyword>
<keyword evidence="1" id="KW-1133">Transmembrane helix</keyword>
<sequence length="59" mass="7180">QAFYKVYNLFIGLGIVYIVLSIYFSMVVAAYGRHKREEEESNAEQDQQPVYYEYRYYYT</sequence>
<organism evidence="2 3">
    <name type="scientific">Ambispora leptoticha</name>
    <dbReference type="NCBI Taxonomy" id="144679"/>
    <lineage>
        <taxon>Eukaryota</taxon>
        <taxon>Fungi</taxon>
        <taxon>Fungi incertae sedis</taxon>
        <taxon>Mucoromycota</taxon>
        <taxon>Glomeromycotina</taxon>
        <taxon>Glomeromycetes</taxon>
        <taxon>Archaeosporales</taxon>
        <taxon>Ambisporaceae</taxon>
        <taxon>Ambispora</taxon>
    </lineage>
</organism>
<gene>
    <name evidence="2" type="ORF">ALEPTO_LOCUS12801</name>
</gene>
<dbReference type="EMBL" id="CAJVPS010033032">
    <property type="protein sequence ID" value="CAG8736395.1"/>
    <property type="molecule type" value="Genomic_DNA"/>
</dbReference>
<reference evidence="2" key="1">
    <citation type="submission" date="2021-06" db="EMBL/GenBank/DDBJ databases">
        <authorList>
            <person name="Kallberg Y."/>
            <person name="Tangrot J."/>
            <person name="Rosling A."/>
        </authorList>
    </citation>
    <scope>NUCLEOTIDE SEQUENCE</scope>
    <source>
        <strain evidence="2">FL130A</strain>
    </source>
</reference>
<dbReference type="OrthoDB" id="10553180at2759"/>
<dbReference type="AlphaFoldDB" id="A0A9N9IJ86"/>
<protein>
    <submittedName>
        <fullName evidence="2">12457_t:CDS:1</fullName>
    </submittedName>
</protein>
<name>A0A9N9IJ86_9GLOM</name>
<feature type="non-terminal residue" evidence="2">
    <location>
        <position position="59"/>
    </location>
</feature>
<comment type="caution">
    <text evidence="2">The sequence shown here is derived from an EMBL/GenBank/DDBJ whole genome shotgun (WGS) entry which is preliminary data.</text>
</comment>
<keyword evidence="3" id="KW-1185">Reference proteome</keyword>
<accession>A0A9N9IJ86</accession>
<feature type="transmembrane region" description="Helical" evidence="1">
    <location>
        <begin position="6"/>
        <end position="31"/>
    </location>
</feature>